<evidence type="ECO:0000313" key="3">
    <source>
        <dbReference type="Proteomes" id="UP000233469"/>
    </source>
</evidence>
<name>A0A2N1M5Z4_9GLOM</name>
<dbReference type="AlphaFoldDB" id="A0A2N1M5Z4"/>
<reference evidence="2 3" key="2">
    <citation type="submission" date="2017-10" db="EMBL/GenBank/DDBJ databases">
        <title>Extensive intraspecific genome diversity in a model arbuscular mycorrhizal fungus.</title>
        <authorList>
            <person name="Chen E.C.H."/>
            <person name="Morin E."/>
            <person name="Baudet D."/>
            <person name="Noel J."/>
            <person name="Ndikumana S."/>
            <person name="Charron P."/>
            <person name="St-Onge C."/>
            <person name="Giorgi J."/>
            <person name="Grigoriev I.V."/>
            <person name="Roux C."/>
            <person name="Martin F.M."/>
            <person name="Corradi N."/>
        </authorList>
    </citation>
    <scope>NUCLEOTIDE SEQUENCE [LARGE SCALE GENOMIC DNA]</scope>
    <source>
        <strain evidence="2 3">C2</strain>
    </source>
</reference>
<dbReference type="Proteomes" id="UP000233469">
    <property type="component" value="Unassembled WGS sequence"/>
</dbReference>
<feature type="region of interest" description="Disordered" evidence="1">
    <location>
        <begin position="38"/>
        <end position="63"/>
    </location>
</feature>
<evidence type="ECO:0000313" key="2">
    <source>
        <dbReference type="EMBL" id="PKK57051.1"/>
    </source>
</evidence>
<sequence>MCSKHCNDDLKTYILEHAAVNALKNMNGIDYNNVPIRNNNNNEESEKEITVDDNNNNDIYSDDDEQALDLTDILI</sequence>
<evidence type="ECO:0000256" key="1">
    <source>
        <dbReference type="SAM" id="MobiDB-lite"/>
    </source>
</evidence>
<accession>A0A2N1M5Z4</accession>
<comment type="caution">
    <text evidence="2">The sequence shown here is derived from an EMBL/GenBank/DDBJ whole genome shotgun (WGS) entry which is preliminary data.</text>
</comment>
<gene>
    <name evidence="2" type="ORF">RhiirC2_798756</name>
</gene>
<dbReference type="EMBL" id="LLXL01004803">
    <property type="protein sequence ID" value="PKK57051.1"/>
    <property type="molecule type" value="Genomic_DNA"/>
</dbReference>
<proteinExistence type="predicted"/>
<protein>
    <submittedName>
        <fullName evidence="2">Uncharacterized protein</fullName>
    </submittedName>
</protein>
<reference evidence="2 3" key="1">
    <citation type="submission" date="2016-04" db="EMBL/GenBank/DDBJ databases">
        <title>Genome analyses suggest a sexual origin of heterokaryosis in a supposedly ancient asexual fungus.</title>
        <authorList>
            <person name="Ropars J."/>
            <person name="Sedzielewska K."/>
            <person name="Noel J."/>
            <person name="Charron P."/>
            <person name="Farinelli L."/>
            <person name="Marton T."/>
            <person name="Kruger M."/>
            <person name="Pelin A."/>
            <person name="Brachmann A."/>
            <person name="Corradi N."/>
        </authorList>
    </citation>
    <scope>NUCLEOTIDE SEQUENCE [LARGE SCALE GENOMIC DNA]</scope>
    <source>
        <strain evidence="2 3">C2</strain>
    </source>
</reference>
<organism evidence="2 3">
    <name type="scientific">Rhizophagus irregularis</name>
    <dbReference type="NCBI Taxonomy" id="588596"/>
    <lineage>
        <taxon>Eukaryota</taxon>
        <taxon>Fungi</taxon>
        <taxon>Fungi incertae sedis</taxon>
        <taxon>Mucoromycota</taxon>
        <taxon>Glomeromycotina</taxon>
        <taxon>Glomeromycetes</taxon>
        <taxon>Glomerales</taxon>
        <taxon>Glomeraceae</taxon>
        <taxon>Rhizophagus</taxon>
    </lineage>
</organism>